<dbReference type="EMBL" id="OX395138">
    <property type="protein sequence ID" value="CAI5790103.1"/>
    <property type="molecule type" value="Genomic_DNA"/>
</dbReference>
<gene>
    <name evidence="2" type="ORF">PODLI_1B017884</name>
</gene>
<keyword evidence="3" id="KW-1185">Reference proteome</keyword>
<feature type="compositionally biased region" description="Low complexity" evidence="1">
    <location>
        <begin position="1"/>
        <end position="11"/>
    </location>
</feature>
<proteinExistence type="predicted"/>
<feature type="region of interest" description="Disordered" evidence="1">
    <location>
        <begin position="1"/>
        <end position="90"/>
    </location>
</feature>
<reference evidence="2" key="1">
    <citation type="submission" date="2022-12" db="EMBL/GenBank/DDBJ databases">
        <authorList>
            <person name="Alioto T."/>
            <person name="Alioto T."/>
            <person name="Gomez Garrido J."/>
        </authorList>
    </citation>
    <scope>NUCLEOTIDE SEQUENCE</scope>
</reference>
<dbReference type="Proteomes" id="UP001178461">
    <property type="component" value="Chromosome 13"/>
</dbReference>
<evidence type="ECO:0000256" key="1">
    <source>
        <dbReference type="SAM" id="MobiDB-lite"/>
    </source>
</evidence>
<accession>A0AA35PLN3</accession>
<name>A0AA35PLN3_9SAUR</name>
<evidence type="ECO:0000313" key="3">
    <source>
        <dbReference type="Proteomes" id="UP001178461"/>
    </source>
</evidence>
<organism evidence="2 3">
    <name type="scientific">Podarcis lilfordi</name>
    <name type="common">Lilford's wall lizard</name>
    <dbReference type="NCBI Taxonomy" id="74358"/>
    <lineage>
        <taxon>Eukaryota</taxon>
        <taxon>Metazoa</taxon>
        <taxon>Chordata</taxon>
        <taxon>Craniata</taxon>
        <taxon>Vertebrata</taxon>
        <taxon>Euteleostomi</taxon>
        <taxon>Lepidosauria</taxon>
        <taxon>Squamata</taxon>
        <taxon>Bifurcata</taxon>
        <taxon>Unidentata</taxon>
        <taxon>Episquamata</taxon>
        <taxon>Laterata</taxon>
        <taxon>Lacertibaenia</taxon>
        <taxon>Lacertidae</taxon>
        <taxon>Podarcis</taxon>
    </lineage>
</organism>
<dbReference type="AlphaFoldDB" id="A0AA35PLN3"/>
<evidence type="ECO:0000313" key="2">
    <source>
        <dbReference type="EMBL" id="CAI5790103.1"/>
    </source>
</evidence>
<protein>
    <submittedName>
        <fullName evidence="2">Uncharacterized protein</fullName>
    </submittedName>
</protein>
<feature type="compositionally biased region" description="Basic and acidic residues" evidence="1">
    <location>
        <begin position="35"/>
        <end position="46"/>
    </location>
</feature>
<sequence>MARGAEGGADAQGEEEEERVAGCRLASFPATAKKRGVDKARERGERQAAPFAEAPGLRHHRAAKTERATRNKRRKKKKKKRGRQRDEGEA</sequence>
<feature type="compositionally biased region" description="Basic residues" evidence="1">
    <location>
        <begin position="70"/>
        <end position="83"/>
    </location>
</feature>